<evidence type="ECO:0000313" key="3">
    <source>
        <dbReference type="Proteomes" id="UP001224674"/>
    </source>
</evidence>
<dbReference type="Gene3D" id="3.20.20.80">
    <property type="entry name" value="Glycosidases"/>
    <property type="match status" value="1"/>
</dbReference>
<dbReference type="EMBL" id="CP122566">
    <property type="protein sequence ID" value="WGH92039.1"/>
    <property type="molecule type" value="Genomic_DNA"/>
</dbReference>
<dbReference type="AlphaFoldDB" id="A0AAJ6DB52"/>
<evidence type="ECO:0000259" key="1">
    <source>
        <dbReference type="SMART" id="SM00642"/>
    </source>
</evidence>
<sequence length="867" mass="95736">MTAPTATYRVQLSDHFTLADAGQLWGYLRRLGVTGLYLSPILQANSGSDHGYDVVDPTCVDASRGGAQSLQALAEQVHADGGQLIIDVVPNHVGVGVPAENPWWWDVLAHGPTSRYARFFDIDWAAGDDRLVIPVLGEGTAQDPGAERDRLCVRESTAEAGAGADQGITDLRLCYDDNEYPLAEDTDLSGQPPQDDPVAYAAWVRGIHDQQHYRLEPWRDGEYEVNYRRFFAINELAALRIEDPIVFQEATTEIRRWFADGVADGLRLDHIDGLADPGQFLRQLRDHIGDNAWVVAEKILEPGEALPESFPVQGTCGYDTLQALDRVLIDPRGTQVLAGMTASEAAETPRQHDPVERYRDLVYQLKHRAVTQMLTPDLHAVARLVAPDLGRESDDQQLLVGLTTLMCAFPVYRSYVPLGEEYLHQAAAVAVERDPSVAEVVGQLMPVLADPQHPGAIRFQQTTSMAMAKGVEDTAFYRFSLLSSANEVGADPAQIGISVQEFHDQQRNRLTRWPETMTTISTHDTKRSEDVRARIHVLSECAQQWAETFAQLTRMITDQLPRVGDDLALWKIVVETGFGAQPLSNAGLEYQRWDDYAVKAARESGAITSWTEQDQEYEHQLGEALELLLDDAHPVGALWEQFTSELVPAAVSNQLSLKLLHLVSVGVPDIYQGTEIVFPTMVDPDNRCAVDFAYRADLLDELDRRVEALGSPGLTPPPDPAPGAGIDRAAWGEFADLTKLWITTQVLHLRSDCPDWFTEYIPLEVHSDQAGDDHVIGCIRGQAIAVATRWPLGLERQGGWDTTTSIVVPKAECVYLDLLTGTSYRSDANRRIEVADVLHILPVALLAPQDLVHQDDPDTAGDTEQAG</sequence>
<gene>
    <name evidence="2" type="primary">treY</name>
    <name evidence="2" type="ORF">QDX21_06715</name>
</gene>
<reference evidence="2 3" key="1">
    <citation type="submission" date="2023-03" db="EMBL/GenBank/DDBJ databases">
        <title>Complete genome sequences of several Auritidibacter ignavus strains isolated from ear infections.</title>
        <authorList>
            <person name="Baehr T."/>
            <person name="Baumhoegger A.M."/>
        </authorList>
    </citation>
    <scope>NUCLEOTIDE SEQUENCE [LARGE SCALE GENOMIC DNA]</scope>
    <source>
        <strain evidence="2 3">BABAE-6</strain>
    </source>
</reference>
<dbReference type="PANTHER" id="PTHR10357:SF216">
    <property type="entry name" value="MALTOOLIGOSYL TREHALOSE SYNTHASE-RELATED"/>
    <property type="match status" value="1"/>
</dbReference>
<dbReference type="PANTHER" id="PTHR10357">
    <property type="entry name" value="ALPHA-AMYLASE FAMILY MEMBER"/>
    <property type="match status" value="1"/>
</dbReference>
<dbReference type="GO" id="GO:0005992">
    <property type="term" value="P:trehalose biosynthetic process"/>
    <property type="evidence" value="ECO:0007669"/>
    <property type="project" value="TreeGrafter"/>
</dbReference>
<dbReference type="Gene3D" id="1.10.10.470">
    <property type="entry name" value="Maltooligosyl trehalose synthase, domain 4"/>
    <property type="match status" value="1"/>
</dbReference>
<dbReference type="GO" id="GO:0047470">
    <property type="term" value="F:(1,4)-alpha-D-glucan 1-alpha-D-glucosylmutase activity"/>
    <property type="evidence" value="ECO:0007669"/>
    <property type="project" value="TreeGrafter"/>
</dbReference>
<dbReference type="SMART" id="SM00642">
    <property type="entry name" value="Aamy"/>
    <property type="match status" value="1"/>
</dbReference>
<dbReference type="RefSeq" id="WP_158524762.1">
    <property type="nucleotide sequence ID" value="NZ_CP122561.1"/>
</dbReference>
<dbReference type="CDD" id="cd11336">
    <property type="entry name" value="AmyAc_MTSase"/>
    <property type="match status" value="1"/>
</dbReference>
<evidence type="ECO:0000313" key="2">
    <source>
        <dbReference type="EMBL" id="WGH92039.1"/>
    </source>
</evidence>
<protein>
    <submittedName>
        <fullName evidence="2">Malto-oligosyltrehalose synthase</fullName>
    </submittedName>
</protein>
<proteinExistence type="predicted"/>
<dbReference type="InterPro" id="IPR013797">
    <property type="entry name" value="Maltooligo_trehalose_synth_4"/>
</dbReference>
<dbReference type="Pfam" id="PF00128">
    <property type="entry name" value="Alpha-amylase"/>
    <property type="match status" value="1"/>
</dbReference>
<name>A0AAJ6DB52_9MICC</name>
<dbReference type="Proteomes" id="UP001224674">
    <property type="component" value="Chromosome"/>
</dbReference>
<dbReference type="InterPro" id="IPR006047">
    <property type="entry name" value="GH13_cat_dom"/>
</dbReference>
<dbReference type="NCBIfam" id="TIGR02401">
    <property type="entry name" value="trehalose_TreY"/>
    <property type="match status" value="1"/>
</dbReference>
<dbReference type="Gene3D" id="1.10.150.200">
    <property type="entry name" value="Maltooligosyl trehalose synthase, domain 3"/>
    <property type="match status" value="1"/>
</dbReference>
<dbReference type="InterPro" id="IPR017853">
    <property type="entry name" value="GH"/>
</dbReference>
<dbReference type="GeneID" id="83696635"/>
<organism evidence="2 3">
    <name type="scientific">Auritidibacter ignavus</name>
    <dbReference type="NCBI Taxonomy" id="678932"/>
    <lineage>
        <taxon>Bacteria</taxon>
        <taxon>Bacillati</taxon>
        <taxon>Actinomycetota</taxon>
        <taxon>Actinomycetes</taxon>
        <taxon>Micrococcales</taxon>
        <taxon>Micrococcaceae</taxon>
        <taxon>Auritidibacter</taxon>
    </lineage>
</organism>
<dbReference type="SUPFAM" id="SSF51445">
    <property type="entry name" value="(Trans)glycosidases"/>
    <property type="match status" value="1"/>
</dbReference>
<accession>A0AAJ6DB52</accession>
<keyword evidence="3" id="KW-1185">Reference proteome</keyword>
<dbReference type="InterPro" id="IPR012767">
    <property type="entry name" value="Trehalose_TreY"/>
</dbReference>
<dbReference type="GO" id="GO:0030980">
    <property type="term" value="P:alpha-glucan catabolic process"/>
    <property type="evidence" value="ECO:0007669"/>
    <property type="project" value="TreeGrafter"/>
</dbReference>
<dbReference type="Gene3D" id="3.30.1590.10">
    <property type="entry name" value="Maltooligosyl trehalose synthase, domain 2"/>
    <property type="match status" value="1"/>
</dbReference>
<feature type="domain" description="Glycosyl hydrolase family 13 catalytic" evidence="1">
    <location>
        <begin position="4"/>
        <end position="703"/>
    </location>
</feature>